<comment type="similarity">
    <text evidence="1 2">Belongs to the phD/YefM antitoxin family.</text>
</comment>
<evidence type="ECO:0000256" key="2">
    <source>
        <dbReference type="RuleBase" id="RU362080"/>
    </source>
</evidence>
<dbReference type="Proteomes" id="UP000184184">
    <property type="component" value="Unassembled WGS sequence"/>
</dbReference>
<dbReference type="STRING" id="1027249.SAMN05216179_3155"/>
<gene>
    <name evidence="3" type="ORF">SAMN05216179_3155</name>
</gene>
<reference evidence="3 4" key="1">
    <citation type="submission" date="2016-11" db="EMBL/GenBank/DDBJ databases">
        <authorList>
            <person name="Jaros S."/>
            <person name="Januszkiewicz K."/>
            <person name="Wedrychowicz H."/>
        </authorList>
    </citation>
    <scope>NUCLEOTIDE SEQUENCE [LARGE SCALE GENOMIC DNA]</scope>
    <source>
        <strain evidence="3 4">CGMCC 1.10681</strain>
    </source>
</reference>
<dbReference type="EMBL" id="FRCZ01000007">
    <property type="protein sequence ID" value="SHN30228.1"/>
    <property type="molecule type" value="Genomic_DNA"/>
</dbReference>
<dbReference type="InterPro" id="IPR036165">
    <property type="entry name" value="YefM-like_sf"/>
</dbReference>
<organism evidence="3 4">
    <name type="scientific">Gracilibacillus kekensis</name>
    <dbReference type="NCBI Taxonomy" id="1027249"/>
    <lineage>
        <taxon>Bacteria</taxon>
        <taxon>Bacillati</taxon>
        <taxon>Bacillota</taxon>
        <taxon>Bacilli</taxon>
        <taxon>Bacillales</taxon>
        <taxon>Bacillaceae</taxon>
        <taxon>Gracilibacillus</taxon>
    </lineage>
</organism>
<dbReference type="RefSeq" id="WP_058305970.1">
    <property type="nucleotide sequence ID" value="NZ_FRCZ01000007.1"/>
</dbReference>
<protein>
    <recommendedName>
        <fullName evidence="2">Antitoxin</fullName>
    </recommendedName>
</protein>
<proteinExistence type="inferred from homology"/>
<dbReference type="Gene3D" id="3.40.1620.10">
    <property type="entry name" value="YefM-like domain"/>
    <property type="match status" value="1"/>
</dbReference>
<comment type="function">
    <text evidence="2">Antitoxin component of a type II toxin-antitoxin (TA) system.</text>
</comment>
<dbReference type="AlphaFoldDB" id="A0A1M7QHK0"/>
<dbReference type="Pfam" id="PF02604">
    <property type="entry name" value="PhdYeFM_antitox"/>
    <property type="match status" value="1"/>
</dbReference>
<sequence length="88" mass="10363">MPEIRPIKDLRNTTEISELCHQSKEPIFITKNGYGDMVLMSMEVYEEQTARLELYEKLAKAEEQLKTTDSLYEAEAVFEELRNKYGKR</sequence>
<dbReference type="OrthoDB" id="9795585at2"/>
<evidence type="ECO:0000313" key="4">
    <source>
        <dbReference type="Proteomes" id="UP000184184"/>
    </source>
</evidence>
<accession>A0A1M7QHK0</accession>
<evidence type="ECO:0000313" key="3">
    <source>
        <dbReference type="EMBL" id="SHN30228.1"/>
    </source>
</evidence>
<dbReference type="SUPFAM" id="SSF143120">
    <property type="entry name" value="YefM-like"/>
    <property type="match status" value="1"/>
</dbReference>
<evidence type="ECO:0000256" key="1">
    <source>
        <dbReference type="ARBA" id="ARBA00009981"/>
    </source>
</evidence>
<keyword evidence="4" id="KW-1185">Reference proteome</keyword>
<dbReference type="InterPro" id="IPR006442">
    <property type="entry name" value="Antitoxin_Phd/YefM"/>
</dbReference>
<name>A0A1M7QHK0_9BACI</name>